<organism evidence="7 8">
    <name type="scientific">Clostridium acidisoli DSM 12555</name>
    <dbReference type="NCBI Taxonomy" id="1121291"/>
    <lineage>
        <taxon>Bacteria</taxon>
        <taxon>Bacillati</taxon>
        <taxon>Bacillota</taxon>
        <taxon>Clostridia</taxon>
        <taxon>Eubacteriales</taxon>
        <taxon>Clostridiaceae</taxon>
        <taxon>Clostridium</taxon>
    </lineage>
</organism>
<evidence type="ECO:0000313" key="7">
    <source>
        <dbReference type="EMBL" id="SMC18100.1"/>
    </source>
</evidence>
<dbReference type="Gene3D" id="3.20.20.80">
    <property type="entry name" value="Glycosidases"/>
    <property type="match status" value="2"/>
</dbReference>
<dbReference type="AlphaFoldDB" id="A0A1W1X2V6"/>
<dbReference type="Proteomes" id="UP000192468">
    <property type="component" value="Unassembled WGS sequence"/>
</dbReference>
<evidence type="ECO:0000313" key="8">
    <source>
        <dbReference type="Proteomes" id="UP000192468"/>
    </source>
</evidence>
<feature type="domain" description="HTH araC/xylS-type" evidence="6">
    <location>
        <begin position="176"/>
        <end position="274"/>
    </location>
</feature>
<dbReference type="SUPFAM" id="SSF51215">
    <property type="entry name" value="Regulatory protein AraC"/>
    <property type="match status" value="1"/>
</dbReference>
<evidence type="ECO:0000256" key="3">
    <source>
        <dbReference type="ARBA" id="ARBA00023125"/>
    </source>
</evidence>
<dbReference type="Gene3D" id="1.10.10.60">
    <property type="entry name" value="Homeodomain-like"/>
    <property type="match status" value="2"/>
</dbReference>
<dbReference type="SMART" id="SM00342">
    <property type="entry name" value="HTH_ARAC"/>
    <property type="match status" value="1"/>
</dbReference>
<dbReference type="Gene3D" id="2.60.120.10">
    <property type="entry name" value="Jelly Rolls"/>
    <property type="match status" value="1"/>
</dbReference>
<dbReference type="InterPro" id="IPR014710">
    <property type="entry name" value="RmlC-like_jellyroll"/>
</dbReference>
<protein>
    <submittedName>
        <fullName evidence="7">Transcriptional regulator, AraC family</fullName>
    </submittedName>
</protein>
<sequence length="693" mass="82393">MGKEYIDYSLGVPVYVDFLTINEYPVHWQNAIEIIYVLKGNIKVTVNNGTYDLEENEIEIINVDEVHKLYSDDKDNRVLIFHIDQYFFEKYYNDIENMFFYTNTSDEGAQDSEEYDELRTFLSIILCEFVQKNDNYDEEIEDNLVKLLYHLINNFHYLMYEQEELKDNEEQLERYHRIAKYIFNNYNNNITLQDIAEKEFLSTHYLSHEIKYATGSSFTDLINITRVEESIKLLLDSDKSISEISEEVGFSHTRYYNKNFKFYYKMTPLNYRKKYKVDEETFEEQKKIEHHPLNEAIEYVMYYLEDYDRFNSENKINKIDIDMSRDLGEFKKKFKKIINVGDAFDLLIEDNKDILEELQEEIGYEYARLLNVFSLDMGIFRGGNFYNWSRAMTVFEYLDSLRIYPLIVIDDRDFEKNEFIGILRSFFKFFSNIENLEFDKFTFQFAATVSNEIIEEATILIEDEYKFSIIKGNYNVILKIDPIYDTAYMLPFIIENYIKDKKSLDMLRAFDALDRQADLTNEVFFGYPGIVNDKAIRKPAFYAYYLLNKLGDILVAKDNGYIVTKNEGEYQILLYSYNEDIDNLIQLKSFSKLRGLKNSKEKKFSLNITQISSTVRITTYVIDEEVGSSYNYWLDMGKPRRLNKEEKEIIHKASFPQINFKFAKKTAVLNLQTKLTGYGAVLITIKEVQKHLV</sequence>
<dbReference type="STRING" id="1121291.SAMN02745134_00502"/>
<gene>
    <name evidence="7" type="ORF">SAMN02745134_00502</name>
</gene>
<evidence type="ECO:0000259" key="6">
    <source>
        <dbReference type="PROSITE" id="PS01124"/>
    </source>
</evidence>
<keyword evidence="1" id="KW-0378">Hydrolase</keyword>
<keyword evidence="2" id="KW-0805">Transcription regulation</keyword>
<dbReference type="PANTHER" id="PTHR43280:SF34">
    <property type="entry name" value="ARAC-FAMILY TRANSCRIPTIONAL REGULATOR"/>
    <property type="match status" value="1"/>
</dbReference>
<evidence type="ECO:0000256" key="5">
    <source>
        <dbReference type="ARBA" id="ARBA00023295"/>
    </source>
</evidence>
<dbReference type="PROSITE" id="PS01124">
    <property type="entry name" value="HTH_ARAC_FAMILY_2"/>
    <property type="match status" value="1"/>
</dbReference>
<keyword evidence="3" id="KW-0238">DNA-binding</keyword>
<dbReference type="InterPro" id="IPR018062">
    <property type="entry name" value="HTH_AraC-typ_CS"/>
</dbReference>
<dbReference type="InterPro" id="IPR009057">
    <property type="entry name" value="Homeodomain-like_sf"/>
</dbReference>
<proteinExistence type="predicted"/>
<keyword evidence="4" id="KW-0804">Transcription</keyword>
<dbReference type="InterPro" id="IPR037923">
    <property type="entry name" value="HTH-like"/>
</dbReference>
<dbReference type="InterPro" id="IPR003313">
    <property type="entry name" value="AraC-bd"/>
</dbReference>
<dbReference type="SUPFAM" id="SSF46689">
    <property type="entry name" value="Homeodomain-like"/>
    <property type="match status" value="1"/>
</dbReference>
<dbReference type="GO" id="GO:0016798">
    <property type="term" value="F:hydrolase activity, acting on glycosyl bonds"/>
    <property type="evidence" value="ECO:0007669"/>
    <property type="project" value="UniProtKB-KW"/>
</dbReference>
<keyword evidence="8" id="KW-1185">Reference proteome</keyword>
<dbReference type="InterPro" id="IPR018060">
    <property type="entry name" value="HTH_AraC"/>
</dbReference>
<dbReference type="SUPFAM" id="SSF51011">
    <property type="entry name" value="Glycosyl hydrolase domain"/>
    <property type="match status" value="1"/>
</dbReference>
<dbReference type="EMBL" id="FWXH01000002">
    <property type="protein sequence ID" value="SMC18100.1"/>
    <property type="molecule type" value="Genomic_DNA"/>
</dbReference>
<dbReference type="RefSeq" id="WP_084113688.1">
    <property type="nucleotide sequence ID" value="NZ_FWXH01000002.1"/>
</dbReference>
<evidence type="ECO:0000256" key="2">
    <source>
        <dbReference type="ARBA" id="ARBA00023015"/>
    </source>
</evidence>
<dbReference type="Gene3D" id="2.60.40.1500">
    <property type="entry name" value="Glycosyl hydrolase domain, family 39"/>
    <property type="match status" value="1"/>
</dbReference>
<dbReference type="Pfam" id="PF12833">
    <property type="entry name" value="HTH_18"/>
    <property type="match status" value="1"/>
</dbReference>
<dbReference type="CDD" id="cd02208">
    <property type="entry name" value="cupin_RmlC-like"/>
    <property type="match status" value="1"/>
</dbReference>
<dbReference type="PANTHER" id="PTHR43280">
    <property type="entry name" value="ARAC-FAMILY TRANSCRIPTIONAL REGULATOR"/>
    <property type="match status" value="1"/>
</dbReference>
<dbReference type="InterPro" id="IPR049166">
    <property type="entry name" value="GH39_cat"/>
</dbReference>
<dbReference type="GO" id="GO:0043565">
    <property type="term" value="F:sequence-specific DNA binding"/>
    <property type="evidence" value="ECO:0007669"/>
    <property type="project" value="InterPro"/>
</dbReference>
<reference evidence="7 8" key="1">
    <citation type="submission" date="2017-04" db="EMBL/GenBank/DDBJ databases">
        <authorList>
            <person name="Afonso C.L."/>
            <person name="Miller P.J."/>
            <person name="Scott M.A."/>
            <person name="Spackman E."/>
            <person name="Goraichik I."/>
            <person name="Dimitrov K.M."/>
            <person name="Suarez D.L."/>
            <person name="Swayne D.E."/>
        </authorList>
    </citation>
    <scope>NUCLEOTIDE SEQUENCE [LARGE SCALE GENOMIC DNA]</scope>
    <source>
        <strain evidence="7 8">DSM 12555</strain>
    </source>
</reference>
<name>A0A1W1X2V6_9CLOT</name>
<dbReference type="Pfam" id="PF01229">
    <property type="entry name" value="Glyco_hydro_39"/>
    <property type="match status" value="1"/>
</dbReference>
<dbReference type="PROSITE" id="PS00041">
    <property type="entry name" value="HTH_ARAC_FAMILY_1"/>
    <property type="match status" value="1"/>
</dbReference>
<dbReference type="OrthoDB" id="9776971at2"/>
<evidence type="ECO:0000256" key="4">
    <source>
        <dbReference type="ARBA" id="ARBA00023163"/>
    </source>
</evidence>
<keyword evidence="5" id="KW-0326">Glycosidase</keyword>
<evidence type="ECO:0000256" key="1">
    <source>
        <dbReference type="ARBA" id="ARBA00022801"/>
    </source>
</evidence>
<dbReference type="Pfam" id="PF02311">
    <property type="entry name" value="AraC_binding"/>
    <property type="match status" value="1"/>
</dbReference>
<dbReference type="GO" id="GO:0003700">
    <property type="term" value="F:DNA-binding transcription factor activity"/>
    <property type="evidence" value="ECO:0007669"/>
    <property type="project" value="InterPro"/>
</dbReference>
<accession>A0A1W1X2V6</accession>